<sequence length="267" mass="30204">MNANVDELQSEAIKFAKQIQARYGLPLFSSTYGDLNECVSTVTAGLNRNGTSGPEFKSVREWLLQGLKPFLEFPPTLEALVQLSNLVKAYPITQHTLSLKGAWFRLDTEFSQQYGKMWRGAHAFDMLTKERVWLSKFEEIDATGDEILESMKRITRSTPFRIYPPTIEQFMDAVHAVRCDGAPLVEDAWIMAVSTQAGSDIHPLARKARGMIGIFEINQNAQSSESKFKHIYRQLLIDKDLSVTESESVPAVTYMEKDAVLSIFRED</sequence>
<dbReference type="RefSeq" id="WP_198746549.1">
    <property type="nucleotide sequence ID" value="NZ_JAEHTE010000002.1"/>
</dbReference>
<evidence type="ECO:0000313" key="1">
    <source>
        <dbReference type="EMBL" id="MBI6882925.1"/>
    </source>
</evidence>
<proteinExistence type="predicted"/>
<dbReference type="AlphaFoldDB" id="A0A8I1JJZ7"/>
<dbReference type="Proteomes" id="UP000637061">
    <property type="component" value="Unassembled WGS sequence"/>
</dbReference>
<reference evidence="1" key="1">
    <citation type="submission" date="2020-12" db="EMBL/GenBank/DDBJ databases">
        <title>Enhanced detection system for hospital associated transmission using whole genome sequencing surveillance.</title>
        <authorList>
            <person name="Harrison L.H."/>
            <person name="Van Tyne D."/>
            <person name="Marsh J.W."/>
            <person name="Griffith M.P."/>
            <person name="Snyder D.J."/>
            <person name="Cooper V.S."/>
            <person name="Mustapha M."/>
        </authorList>
    </citation>
    <scope>NUCLEOTIDE SEQUENCE</scope>
    <source>
        <strain evidence="1">PSB00042</strain>
    </source>
</reference>
<comment type="caution">
    <text evidence="1">The sequence shown here is derived from an EMBL/GenBank/DDBJ whole genome shotgun (WGS) entry which is preliminary data.</text>
</comment>
<evidence type="ECO:0000313" key="2">
    <source>
        <dbReference type="Proteomes" id="UP000637061"/>
    </source>
</evidence>
<protein>
    <submittedName>
        <fullName evidence="1">Uncharacterized protein</fullName>
    </submittedName>
</protein>
<gene>
    <name evidence="1" type="ORF">JEU22_03285</name>
</gene>
<name>A0A8I1JJZ7_PSEPU</name>
<dbReference type="EMBL" id="JAEHTE010000002">
    <property type="protein sequence ID" value="MBI6882925.1"/>
    <property type="molecule type" value="Genomic_DNA"/>
</dbReference>
<organism evidence="1 2">
    <name type="scientific">Pseudomonas putida</name>
    <name type="common">Arthrobacter siderocapsulatus</name>
    <dbReference type="NCBI Taxonomy" id="303"/>
    <lineage>
        <taxon>Bacteria</taxon>
        <taxon>Pseudomonadati</taxon>
        <taxon>Pseudomonadota</taxon>
        <taxon>Gammaproteobacteria</taxon>
        <taxon>Pseudomonadales</taxon>
        <taxon>Pseudomonadaceae</taxon>
        <taxon>Pseudomonas</taxon>
    </lineage>
</organism>
<accession>A0A8I1JJZ7</accession>